<evidence type="ECO:0008006" key="3">
    <source>
        <dbReference type="Google" id="ProtNLM"/>
    </source>
</evidence>
<dbReference type="Proteomes" id="UP001151760">
    <property type="component" value="Unassembled WGS sequence"/>
</dbReference>
<organism evidence="1 2">
    <name type="scientific">Tanacetum coccineum</name>
    <dbReference type="NCBI Taxonomy" id="301880"/>
    <lineage>
        <taxon>Eukaryota</taxon>
        <taxon>Viridiplantae</taxon>
        <taxon>Streptophyta</taxon>
        <taxon>Embryophyta</taxon>
        <taxon>Tracheophyta</taxon>
        <taxon>Spermatophyta</taxon>
        <taxon>Magnoliopsida</taxon>
        <taxon>eudicotyledons</taxon>
        <taxon>Gunneridae</taxon>
        <taxon>Pentapetalae</taxon>
        <taxon>asterids</taxon>
        <taxon>campanulids</taxon>
        <taxon>Asterales</taxon>
        <taxon>Asteraceae</taxon>
        <taxon>Asteroideae</taxon>
        <taxon>Anthemideae</taxon>
        <taxon>Anthemidinae</taxon>
        <taxon>Tanacetum</taxon>
    </lineage>
</organism>
<reference evidence="1" key="2">
    <citation type="submission" date="2022-01" db="EMBL/GenBank/DDBJ databases">
        <authorList>
            <person name="Yamashiro T."/>
            <person name="Shiraishi A."/>
            <person name="Satake H."/>
            <person name="Nakayama K."/>
        </authorList>
    </citation>
    <scope>NUCLEOTIDE SEQUENCE</scope>
</reference>
<evidence type="ECO:0000313" key="2">
    <source>
        <dbReference type="Proteomes" id="UP001151760"/>
    </source>
</evidence>
<proteinExistence type="predicted"/>
<sequence>MGRNKAVGPDQIPIEAWRCLEDEGVKWLTCLFNKILLSAKIPEEWRLSEVIPIYKNKGDAQACSNYRDDIVLIAESAEELNNKIERWMEALEDNGLRDMMELLLSVDMTSDRNAWRDRIRISG</sequence>
<accession>A0ABQ4ZD00</accession>
<name>A0ABQ4ZD00_9ASTR</name>
<dbReference type="PANTHER" id="PTHR19446">
    <property type="entry name" value="REVERSE TRANSCRIPTASES"/>
    <property type="match status" value="1"/>
</dbReference>
<dbReference type="EMBL" id="BQNB010011156">
    <property type="protein sequence ID" value="GJS86920.1"/>
    <property type="molecule type" value="Genomic_DNA"/>
</dbReference>
<keyword evidence="2" id="KW-1185">Reference proteome</keyword>
<reference evidence="1" key="1">
    <citation type="journal article" date="2022" name="Int. J. Mol. Sci.">
        <title>Draft Genome of Tanacetum Coccineum: Genomic Comparison of Closely Related Tanacetum-Family Plants.</title>
        <authorList>
            <person name="Yamashiro T."/>
            <person name="Shiraishi A."/>
            <person name="Nakayama K."/>
            <person name="Satake H."/>
        </authorList>
    </citation>
    <scope>NUCLEOTIDE SEQUENCE</scope>
</reference>
<gene>
    <name evidence="1" type="ORF">Tco_0769556</name>
</gene>
<evidence type="ECO:0000313" key="1">
    <source>
        <dbReference type="EMBL" id="GJS86920.1"/>
    </source>
</evidence>
<protein>
    <recommendedName>
        <fullName evidence="3">Reverse transcriptase domain-containing protein</fullName>
    </recommendedName>
</protein>
<comment type="caution">
    <text evidence="1">The sequence shown here is derived from an EMBL/GenBank/DDBJ whole genome shotgun (WGS) entry which is preliminary data.</text>
</comment>